<keyword evidence="2" id="KW-0808">Transferase</keyword>
<evidence type="ECO:0000259" key="1">
    <source>
        <dbReference type="PROSITE" id="PS50878"/>
    </source>
</evidence>
<feature type="domain" description="Reverse transcriptase" evidence="1">
    <location>
        <begin position="74"/>
        <end position="341"/>
    </location>
</feature>
<name>A0AAX3B8U6_9MOLU</name>
<dbReference type="GO" id="GO:0003964">
    <property type="term" value="F:RNA-directed DNA polymerase activity"/>
    <property type="evidence" value="ECO:0007669"/>
    <property type="project" value="UniProtKB-KW"/>
</dbReference>
<protein>
    <submittedName>
        <fullName evidence="2">Reverse transcriptase domain-containing protein</fullName>
    </submittedName>
</protein>
<dbReference type="InterPro" id="IPR024937">
    <property type="entry name" value="Domain_X"/>
</dbReference>
<sequence>MSTTVSLETKLSRTLDKIQYRSSNGYSLKRELQQGMNNFYNTLTAFNRIAANKGAGTPGVDNETIDGINLERLERYHQEYVNNGYNPKPVKRILIPSDNKRTRPLGLPTIKDRLIQKCLEQLLTPYFENIFSEWSFGFRTKKSCHDAVKRVKQRFQGIDYIIKIDLKGYFDTINHGILMRTLNQFIRKNKVLSTINKWLKAGFMKNGIKYESLSGSPQGGIISPLLANLYLHYIDLKMEELIKEGKPIKKSNPEYERARLKNRHHKLGADRWLNLNPKPRVEYIRYADDFIIGVKGEYNQAKGIKNQVTQWLEQDLKLTISKNKSKIVKASKGTRFLSYMVKVNPTNKTRTRKSTKNSFNGKVQIQIPQAKSKEYGYEYNWLNKGKAKHDETLAGRDELEIIRTYKTIVRAIIQYFCLANNLGVLTHLNYLAEYSCLKTLARKWKTSIARVRKKLNRGSTWAIPYLNKGKTQYETWVVYSWDKVKKMRNYKGNPDITINRFLFQSRTHLTDRLKAERCENCDKTTQLQIHHIGTVRNANYQSIMNKRTKVLCKDCHRKITNQQIHDIKRTRTIRINS</sequence>
<evidence type="ECO:0000313" key="2">
    <source>
        <dbReference type="EMBL" id="UQV27044.1"/>
    </source>
</evidence>
<dbReference type="PROSITE" id="PS50878">
    <property type="entry name" value="RT_POL"/>
    <property type="match status" value="1"/>
</dbReference>
<dbReference type="CDD" id="cd01651">
    <property type="entry name" value="RT_G2_intron"/>
    <property type="match status" value="1"/>
</dbReference>
<dbReference type="InterPro" id="IPR000477">
    <property type="entry name" value="RT_dom"/>
</dbReference>
<dbReference type="KEGG" id="pphy:H7686_0001595"/>
<dbReference type="GO" id="GO:0006397">
    <property type="term" value="P:mRNA processing"/>
    <property type="evidence" value="ECO:0007669"/>
    <property type="project" value="InterPro"/>
</dbReference>
<keyword evidence="2" id="KW-0548">Nucleotidyltransferase</keyword>
<dbReference type="Pfam" id="PF00078">
    <property type="entry name" value="RVT_1"/>
    <property type="match status" value="1"/>
</dbReference>
<evidence type="ECO:0000313" key="3">
    <source>
        <dbReference type="Proteomes" id="UP000769022"/>
    </source>
</evidence>
<gene>
    <name evidence="2" type="ORF">H7686_0001595</name>
</gene>
<organism evidence="2 3">
    <name type="scientific">Candidatus Phytoplasma asiaticum</name>
    <dbReference type="NCBI Taxonomy" id="2763338"/>
    <lineage>
        <taxon>Bacteria</taxon>
        <taxon>Bacillati</taxon>
        <taxon>Mycoplasmatota</taxon>
        <taxon>Mollicutes</taxon>
        <taxon>Acholeplasmatales</taxon>
        <taxon>Acholeplasmataceae</taxon>
        <taxon>Candidatus Phytoplasma</taxon>
        <taxon>16SrII (Peanut WB group)</taxon>
    </lineage>
</organism>
<dbReference type="PANTHER" id="PTHR34047:SF8">
    <property type="entry name" value="PROTEIN YKFC"/>
    <property type="match status" value="1"/>
</dbReference>
<dbReference type="InterPro" id="IPR051083">
    <property type="entry name" value="GrpII_Intron_Splice-Mob/Def"/>
</dbReference>
<proteinExistence type="predicted"/>
<dbReference type="InterPro" id="IPR043502">
    <property type="entry name" value="DNA/RNA_pol_sf"/>
</dbReference>
<accession>A0AAX3B8U6</accession>
<dbReference type="Proteomes" id="UP000769022">
    <property type="component" value="Chromosome"/>
</dbReference>
<reference evidence="2 3" key="1">
    <citation type="submission" date="2022-05" db="EMBL/GenBank/DDBJ databases">
        <title>'Parthenium hysterophorus' phyllody phytoplasma strain PR34.</title>
        <authorList>
            <person name="Kirdat K."/>
            <person name="Tiwarekar B."/>
            <person name="Yadav A."/>
        </authorList>
    </citation>
    <scope>NUCLEOTIDE SEQUENCE [LARGE SCALE GENOMIC DNA]</scope>
    <source>
        <strain evidence="2 3">PR34</strain>
    </source>
</reference>
<dbReference type="AlphaFoldDB" id="A0AAX3B8U6"/>
<dbReference type="EMBL" id="CP097206">
    <property type="protein sequence ID" value="UQV27044.1"/>
    <property type="molecule type" value="Genomic_DNA"/>
</dbReference>
<dbReference type="SUPFAM" id="SSF56672">
    <property type="entry name" value="DNA/RNA polymerases"/>
    <property type="match status" value="1"/>
</dbReference>
<dbReference type="Pfam" id="PF01348">
    <property type="entry name" value="Intron_maturas2"/>
    <property type="match status" value="1"/>
</dbReference>
<keyword evidence="3" id="KW-1185">Reference proteome</keyword>
<dbReference type="PANTHER" id="PTHR34047">
    <property type="entry name" value="NUCLEAR INTRON MATURASE 1, MITOCHONDRIAL-RELATED"/>
    <property type="match status" value="1"/>
</dbReference>
<keyword evidence="2" id="KW-0695">RNA-directed DNA polymerase</keyword>